<reference evidence="1" key="1">
    <citation type="submission" date="2021-03" db="EMBL/GenBank/DDBJ databases">
        <title>Draft genome sequence of rust myrtle Austropuccinia psidii MF-1, a brazilian biotype.</title>
        <authorList>
            <person name="Quecine M.C."/>
            <person name="Pachon D.M.R."/>
            <person name="Bonatelli M.L."/>
            <person name="Correr F.H."/>
            <person name="Franceschini L.M."/>
            <person name="Leite T.F."/>
            <person name="Margarido G.R.A."/>
            <person name="Almeida C.A."/>
            <person name="Ferrarezi J.A."/>
            <person name="Labate C.A."/>
        </authorList>
    </citation>
    <scope>NUCLEOTIDE SEQUENCE</scope>
    <source>
        <strain evidence="1">MF-1</strain>
    </source>
</reference>
<organism evidence="1 2">
    <name type="scientific">Austropuccinia psidii MF-1</name>
    <dbReference type="NCBI Taxonomy" id="1389203"/>
    <lineage>
        <taxon>Eukaryota</taxon>
        <taxon>Fungi</taxon>
        <taxon>Dikarya</taxon>
        <taxon>Basidiomycota</taxon>
        <taxon>Pucciniomycotina</taxon>
        <taxon>Pucciniomycetes</taxon>
        <taxon>Pucciniales</taxon>
        <taxon>Sphaerophragmiaceae</taxon>
        <taxon>Austropuccinia</taxon>
    </lineage>
</organism>
<gene>
    <name evidence="1" type="ORF">O181_097539</name>
</gene>
<comment type="caution">
    <text evidence="1">The sequence shown here is derived from an EMBL/GenBank/DDBJ whole genome shotgun (WGS) entry which is preliminary data.</text>
</comment>
<dbReference type="SUPFAM" id="SSF56219">
    <property type="entry name" value="DNase I-like"/>
    <property type="match status" value="1"/>
</dbReference>
<dbReference type="InterPro" id="IPR036691">
    <property type="entry name" value="Endo/exonu/phosph_ase_sf"/>
</dbReference>
<evidence type="ECO:0000313" key="1">
    <source>
        <dbReference type="EMBL" id="MBW0557824.1"/>
    </source>
</evidence>
<keyword evidence="2" id="KW-1185">Reference proteome</keyword>
<name>A0A9Q3PDP6_9BASI</name>
<sequence>MLSLLNTKQENLALLIQEPWVYYHDLQPPTHNAWRRITPVNSPQEQNNRARTCIYIRSFIPSKNISIREDNNKFLTSVSIEIGGGKKLTLKSLYNPPTTFKGIDILKNSLNNTSP</sequence>
<proteinExistence type="predicted"/>
<protein>
    <submittedName>
        <fullName evidence="1">Uncharacterized protein</fullName>
    </submittedName>
</protein>
<accession>A0A9Q3PDP6</accession>
<dbReference type="AlphaFoldDB" id="A0A9Q3PDP6"/>
<dbReference type="Gene3D" id="3.60.10.10">
    <property type="entry name" value="Endonuclease/exonuclease/phosphatase"/>
    <property type="match status" value="1"/>
</dbReference>
<dbReference type="EMBL" id="AVOT02065868">
    <property type="protein sequence ID" value="MBW0557824.1"/>
    <property type="molecule type" value="Genomic_DNA"/>
</dbReference>
<dbReference type="OrthoDB" id="2505506at2759"/>
<evidence type="ECO:0000313" key="2">
    <source>
        <dbReference type="Proteomes" id="UP000765509"/>
    </source>
</evidence>
<dbReference type="Proteomes" id="UP000765509">
    <property type="component" value="Unassembled WGS sequence"/>
</dbReference>